<dbReference type="InterPro" id="IPR011234">
    <property type="entry name" value="Fumarylacetoacetase-like_C"/>
</dbReference>
<comment type="caution">
    <text evidence="4">The sequence shown here is derived from an EMBL/GenBank/DDBJ whole genome shotgun (WGS) entry which is preliminary data.</text>
</comment>
<dbReference type="PANTHER" id="PTHR42796">
    <property type="entry name" value="FUMARYLACETOACETATE HYDROLASE DOMAIN-CONTAINING PROTEIN 2A-RELATED"/>
    <property type="match status" value="1"/>
</dbReference>
<dbReference type="Proteomes" id="UP000280791">
    <property type="component" value="Unassembled WGS sequence"/>
</dbReference>
<organism evidence="4 5">
    <name type="scientific">Planococcus citreus</name>
    <dbReference type="NCBI Taxonomy" id="1373"/>
    <lineage>
        <taxon>Bacteria</taxon>
        <taxon>Bacillati</taxon>
        <taxon>Bacillota</taxon>
        <taxon>Bacilli</taxon>
        <taxon>Bacillales</taxon>
        <taxon>Caryophanaceae</taxon>
        <taxon>Planococcus</taxon>
    </lineage>
</organism>
<dbReference type="Gene3D" id="3.90.850.10">
    <property type="entry name" value="Fumarylacetoacetase-like, C-terminal domain"/>
    <property type="match status" value="1"/>
</dbReference>
<comment type="similarity">
    <text evidence="1">Belongs to the FAH family.</text>
</comment>
<proteinExistence type="inferred from homology"/>
<dbReference type="AlphaFoldDB" id="A0A497YNQ3"/>
<dbReference type="Pfam" id="PF01557">
    <property type="entry name" value="FAA_hydrolase"/>
    <property type="match status" value="1"/>
</dbReference>
<evidence type="ECO:0000313" key="5">
    <source>
        <dbReference type="Proteomes" id="UP000280791"/>
    </source>
</evidence>
<evidence type="ECO:0000256" key="2">
    <source>
        <dbReference type="ARBA" id="ARBA00022723"/>
    </source>
</evidence>
<keyword evidence="5" id="KW-1185">Reference proteome</keyword>
<evidence type="ECO:0000259" key="3">
    <source>
        <dbReference type="Pfam" id="PF01557"/>
    </source>
</evidence>
<dbReference type="GO" id="GO:0003824">
    <property type="term" value="F:catalytic activity"/>
    <property type="evidence" value="ECO:0007669"/>
    <property type="project" value="InterPro"/>
</dbReference>
<feature type="domain" description="Fumarylacetoacetase-like C-terminal" evidence="3">
    <location>
        <begin position="89"/>
        <end position="287"/>
    </location>
</feature>
<dbReference type="GO" id="GO:0044281">
    <property type="term" value="P:small molecule metabolic process"/>
    <property type="evidence" value="ECO:0007669"/>
    <property type="project" value="UniProtKB-ARBA"/>
</dbReference>
<keyword evidence="2" id="KW-0479">Metal-binding</keyword>
<dbReference type="RefSeq" id="WP_121299154.1">
    <property type="nucleotide sequence ID" value="NZ_QBEW01000027.1"/>
</dbReference>
<dbReference type="OrthoDB" id="9805307at2"/>
<name>A0A497YNQ3_9BACL</name>
<protein>
    <submittedName>
        <fullName evidence="4">2-keto-4-pentenoate hydratase/2-oxohepta-3-ene-1,7-dioic acid hydratase in catechol pathway</fullName>
    </submittedName>
</protein>
<reference evidence="4 5" key="1">
    <citation type="submission" date="2018-10" db="EMBL/GenBank/DDBJ databases">
        <title>Genomic Encyclopedia of Type Strains, Phase IV (KMG-IV): sequencing the most valuable type-strain genomes for metagenomic binning, comparative biology and taxonomic classification.</title>
        <authorList>
            <person name="Goeker M."/>
        </authorList>
    </citation>
    <scope>NUCLEOTIDE SEQUENCE [LARGE SCALE GENOMIC DNA]</scope>
    <source>
        <strain evidence="4 5">DSM 20549</strain>
    </source>
</reference>
<accession>A0A497YNQ3</accession>
<dbReference type="SUPFAM" id="SSF56529">
    <property type="entry name" value="FAH"/>
    <property type="match status" value="1"/>
</dbReference>
<dbReference type="EMBL" id="RCCP01000001">
    <property type="protein sequence ID" value="RLJ91342.1"/>
    <property type="molecule type" value="Genomic_DNA"/>
</dbReference>
<dbReference type="PANTHER" id="PTHR42796:SF4">
    <property type="entry name" value="FUMARYLACETOACETATE HYDROLASE DOMAIN-CONTAINING PROTEIN 2A"/>
    <property type="match status" value="1"/>
</dbReference>
<sequence length="296" mass="33126">MRLATIQWNGTEEAALVMKDGFLPLRKFNEHTAENWPTDLFALIETGELELLKRWLREEFERMPEGALEESLMSFSEADYAPLYRHPRKIWGIGLNYAEHAADLKEVSPDTEPASFMKPDTTIIGLGDAIELPKQSNRVTAEAELGIIIGTECKNVSREDAFDVVAGFTTVIDMTAEDILEKNPRYLTRAKSFDTFFSFGPELVTPDEVEAVLELTVATVKNGEVHRKNSVSNMTFRPRDLIAFHSEVMTLLPGDIISTGTPGAVVIRDGDVVECRIDGFKTLYNAVEDLKLPGRE</sequence>
<dbReference type="InterPro" id="IPR051121">
    <property type="entry name" value="FAH"/>
</dbReference>
<dbReference type="GO" id="GO:0046872">
    <property type="term" value="F:metal ion binding"/>
    <property type="evidence" value="ECO:0007669"/>
    <property type="project" value="UniProtKB-KW"/>
</dbReference>
<evidence type="ECO:0000256" key="1">
    <source>
        <dbReference type="ARBA" id="ARBA00010211"/>
    </source>
</evidence>
<gene>
    <name evidence="4" type="ORF">DFR62_1506</name>
</gene>
<evidence type="ECO:0000313" key="4">
    <source>
        <dbReference type="EMBL" id="RLJ91342.1"/>
    </source>
</evidence>
<dbReference type="InterPro" id="IPR036663">
    <property type="entry name" value="Fumarylacetoacetase_C_sf"/>
</dbReference>